<feature type="region of interest" description="Disordered" evidence="1">
    <location>
        <begin position="171"/>
        <end position="193"/>
    </location>
</feature>
<evidence type="ECO:0000256" key="1">
    <source>
        <dbReference type="SAM" id="MobiDB-lite"/>
    </source>
</evidence>
<dbReference type="EMBL" id="LAZR01000379">
    <property type="protein sequence ID" value="KKN71652.1"/>
    <property type="molecule type" value="Genomic_DNA"/>
</dbReference>
<protein>
    <submittedName>
        <fullName evidence="3">Uncharacterized protein</fullName>
    </submittedName>
</protein>
<name>A0A0F9T9L6_9ZZZZ</name>
<keyword evidence="2" id="KW-1133">Transmembrane helix</keyword>
<feature type="transmembrane region" description="Helical" evidence="2">
    <location>
        <begin position="16"/>
        <end position="38"/>
    </location>
</feature>
<keyword evidence="2" id="KW-0812">Transmembrane</keyword>
<sequence>MRTPGDVRVQKRRKRFGAVLVAGLIAFVAGFIPSFYLWPIYRGAPMISMVTSVTVVIFMTFRSTGLRQGIIRGLILGLMGGAGSFSGMSDRLDGIDAHVNPATTQPASTQPTQPATGPAATQPATGPASTQPTPLGPLSKEEWTQLVAEIRRRLPIMCLLPNMLAGTMTGAAFGRSAERRRRRTSGTWRTTPR</sequence>
<feature type="region of interest" description="Disordered" evidence="1">
    <location>
        <begin position="96"/>
        <end position="139"/>
    </location>
</feature>
<evidence type="ECO:0000313" key="3">
    <source>
        <dbReference type="EMBL" id="KKN71652.1"/>
    </source>
</evidence>
<dbReference type="AlphaFoldDB" id="A0A0F9T9L6"/>
<reference evidence="3" key="1">
    <citation type="journal article" date="2015" name="Nature">
        <title>Complex archaea that bridge the gap between prokaryotes and eukaryotes.</title>
        <authorList>
            <person name="Spang A."/>
            <person name="Saw J.H."/>
            <person name="Jorgensen S.L."/>
            <person name="Zaremba-Niedzwiedzka K."/>
            <person name="Martijn J."/>
            <person name="Lind A.E."/>
            <person name="van Eijk R."/>
            <person name="Schleper C."/>
            <person name="Guy L."/>
            <person name="Ettema T.J."/>
        </authorList>
    </citation>
    <scope>NUCLEOTIDE SEQUENCE</scope>
</reference>
<feature type="compositionally biased region" description="Low complexity" evidence="1">
    <location>
        <begin position="101"/>
        <end position="133"/>
    </location>
</feature>
<feature type="transmembrane region" description="Helical" evidence="2">
    <location>
        <begin position="44"/>
        <end position="62"/>
    </location>
</feature>
<proteinExistence type="predicted"/>
<gene>
    <name evidence="3" type="ORF">LCGC14_0418800</name>
</gene>
<keyword evidence="2" id="KW-0472">Membrane</keyword>
<comment type="caution">
    <text evidence="3">The sequence shown here is derived from an EMBL/GenBank/DDBJ whole genome shotgun (WGS) entry which is preliminary data.</text>
</comment>
<evidence type="ECO:0000256" key="2">
    <source>
        <dbReference type="SAM" id="Phobius"/>
    </source>
</evidence>
<organism evidence="3">
    <name type="scientific">marine sediment metagenome</name>
    <dbReference type="NCBI Taxonomy" id="412755"/>
    <lineage>
        <taxon>unclassified sequences</taxon>
        <taxon>metagenomes</taxon>
        <taxon>ecological metagenomes</taxon>
    </lineage>
</organism>
<accession>A0A0F9T9L6</accession>